<dbReference type="CDD" id="cd19941">
    <property type="entry name" value="TIL"/>
    <property type="match status" value="1"/>
</dbReference>
<feature type="domain" description="TIL" evidence="8">
    <location>
        <begin position="26"/>
        <end position="81"/>
    </location>
</feature>
<keyword evidence="4" id="KW-0646">Protease inhibitor</keyword>
<evidence type="ECO:0000256" key="3">
    <source>
        <dbReference type="ARBA" id="ARBA00022525"/>
    </source>
</evidence>
<feature type="chain" id="PRO_5007599609" evidence="7">
    <location>
        <begin position="22"/>
        <end position="94"/>
    </location>
</feature>
<keyword evidence="7" id="KW-0732">Signal</keyword>
<comment type="subcellular location">
    <subcellularLocation>
        <location evidence="1">Secreted</location>
    </subcellularLocation>
</comment>
<dbReference type="EMBL" id="KQ434980">
    <property type="protein sequence ID" value="KZC13061.1"/>
    <property type="molecule type" value="Genomic_DNA"/>
</dbReference>
<name>A0A154PME2_DUFNO</name>
<feature type="signal peptide" evidence="7">
    <location>
        <begin position="1"/>
        <end position="21"/>
    </location>
</feature>
<dbReference type="Proteomes" id="UP000076502">
    <property type="component" value="Unassembled WGS sequence"/>
</dbReference>
<proteinExistence type="inferred from homology"/>
<gene>
    <name evidence="9" type="ORF">WN55_05466</name>
</gene>
<dbReference type="GO" id="GO:0005576">
    <property type="term" value="C:extracellular region"/>
    <property type="evidence" value="ECO:0007669"/>
    <property type="project" value="UniProtKB-SubCell"/>
</dbReference>
<protein>
    <submittedName>
        <fullName evidence="9">Inducible metalloproteinase inhibitor protein</fullName>
    </submittedName>
</protein>
<dbReference type="STRING" id="178035.A0A154PME2"/>
<organism evidence="9 10">
    <name type="scientific">Dufourea novaeangliae</name>
    <name type="common">Sweat bee</name>
    <dbReference type="NCBI Taxonomy" id="178035"/>
    <lineage>
        <taxon>Eukaryota</taxon>
        <taxon>Metazoa</taxon>
        <taxon>Ecdysozoa</taxon>
        <taxon>Arthropoda</taxon>
        <taxon>Hexapoda</taxon>
        <taxon>Insecta</taxon>
        <taxon>Pterygota</taxon>
        <taxon>Neoptera</taxon>
        <taxon>Endopterygota</taxon>
        <taxon>Hymenoptera</taxon>
        <taxon>Apocrita</taxon>
        <taxon>Aculeata</taxon>
        <taxon>Apoidea</taxon>
        <taxon>Anthophila</taxon>
        <taxon>Halictidae</taxon>
        <taxon>Rophitinae</taxon>
        <taxon>Dufourea</taxon>
    </lineage>
</organism>
<comment type="similarity">
    <text evidence="2">Belongs to the serine protease inhibitor-like (TIL domain-containing) family.</text>
</comment>
<dbReference type="AlphaFoldDB" id="A0A154PME2"/>
<keyword evidence="3" id="KW-0964">Secreted</keyword>
<dbReference type="Gene3D" id="2.10.25.10">
    <property type="entry name" value="Laminin"/>
    <property type="match status" value="1"/>
</dbReference>
<evidence type="ECO:0000313" key="9">
    <source>
        <dbReference type="EMBL" id="KZC13061.1"/>
    </source>
</evidence>
<evidence type="ECO:0000256" key="2">
    <source>
        <dbReference type="ARBA" id="ARBA00007611"/>
    </source>
</evidence>
<sequence>MQRLIFALFVVLSILSSFTSASKLICNRPHEFYDCGSACQTTCATLNQPCPIINIRCNDDCYCKKGYARDCRDVCIPISKCPGKGCRPRKPCEG</sequence>
<dbReference type="InterPro" id="IPR002919">
    <property type="entry name" value="TIL_dom"/>
</dbReference>
<dbReference type="OrthoDB" id="6236007at2759"/>
<dbReference type="InterPro" id="IPR036084">
    <property type="entry name" value="Ser_inhib-like_sf"/>
</dbReference>
<dbReference type="OMA" id="PIINIRC"/>
<keyword evidence="10" id="KW-1185">Reference proteome</keyword>
<evidence type="ECO:0000313" key="10">
    <source>
        <dbReference type="Proteomes" id="UP000076502"/>
    </source>
</evidence>
<keyword evidence="6" id="KW-1015">Disulfide bond</keyword>
<dbReference type="FunFam" id="2.10.25.10:FF:000674">
    <property type="entry name" value="Mucin-2"/>
    <property type="match status" value="1"/>
</dbReference>
<evidence type="ECO:0000256" key="4">
    <source>
        <dbReference type="ARBA" id="ARBA00022690"/>
    </source>
</evidence>
<evidence type="ECO:0000256" key="6">
    <source>
        <dbReference type="ARBA" id="ARBA00023157"/>
    </source>
</evidence>
<accession>A0A154PME2</accession>
<reference evidence="9 10" key="1">
    <citation type="submission" date="2015-07" db="EMBL/GenBank/DDBJ databases">
        <title>The genome of Dufourea novaeangliae.</title>
        <authorList>
            <person name="Pan H."/>
            <person name="Kapheim K."/>
        </authorList>
    </citation>
    <scope>NUCLEOTIDE SEQUENCE [LARGE SCALE GENOMIC DNA]</scope>
    <source>
        <strain evidence="9">0120121106</strain>
        <tissue evidence="9">Whole body</tissue>
    </source>
</reference>
<evidence type="ECO:0000256" key="5">
    <source>
        <dbReference type="ARBA" id="ARBA00022900"/>
    </source>
</evidence>
<dbReference type="GO" id="GO:0004867">
    <property type="term" value="F:serine-type endopeptidase inhibitor activity"/>
    <property type="evidence" value="ECO:0007669"/>
    <property type="project" value="UniProtKB-KW"/>
</dbReference>
<evidence type="ECO:0000256" key="1">
    <source>
        <dbReference type="ARBA" id="ARBA00004613"/>
    </source>
</evidence>
<dbReference type="SUPFAM" id="SSF57567">
    <property type="entry name" value="Serine protease inhibitors"/>
    <property type="match status" value="1"/>
</dbReference>
<keyword evidence="5" id="KW-0722">Serine protease inhibitor</keyword>
<dbReference type="Pfam" id="PF01826">
    <property type="entry name" value="TIL"/>
    <property type="match status" value="1"/>
</dbReference>
<evidence type="ECO:0000256" key="7">
    <source>
        <dbReference type="SAM" id="SignalP"/>
    </source>
</evidence>
<evidence type="ECO:0000259" key="8">
    <source>
        <dbReference type="Pfam" id="PF01826"/>
    </source>
</evidence>